<dbReference type="Pfam" id="PF24696">
    <property type="entry name" value="UGSC"/>
    <property type="match status" value="1"/>
</dbReference>
<organism evidence="2">
    <name type="scientific">marine metagenome</name>
    <dbReference type="NCBI Taxonomy" id="408172"/>
    <lineage>
        <taxon>unclassified sequences</taxon>
        <taxon>metagenomes</taxon>
        <taxon>ecological metagenomes</taxon>
    </lineage>
</organism>
<gene>
    <name evidence="2" type="ORF">METZ01_LOCUS13752</name>
</gene>
<name>A0A381P3U6_9ZZZZ</name>
<sequence>MHLLEVINPVAKQRGVINAMNASPRPVSLDGKTVGLLWSGTHGGDIALKRAGEMLQERFDNVTVNFYTGGNYPAPPPIVKQAGEECDVVIGATAD</sequence>
<evidence type="ECO:0000313" key="2">
    <source>
        <dbReference type="EMBL" id="SUZ60898.1"/>
    </source>
</evidence>
<feature type="domain" description="UGSC-like" evidence="1">
    <location>
        <begin position="6"/>
        <end position="95"/>
    </location>
</feature>
<reference evidence="2" key="1">
    <citation type="submission" date="2018-05" db="EMBL/GenBank/DDBJ databases">
        <authorList>
            <person name="Lanie J.A."/>
            <person name="Ng W.-L."/>
            <person name="Kazmierczak K.M."/>
            <person name="Andrzejewski T.M."/>
            <person name="Davidsen T.M."/>
            <person name="Wayne K.J."/>
            <person name="Tettelin H."/>
            <person name="Glass J.I."/>
            <person name="Rusch D."/>
            <person name="Podicherti R."/>
            <person name="Tsui H.-C.T."/>
            <person name="Winkler M.E."/>
        </authorList>
    </citation>
    <scope>NUCLEOTIDE SEQUENCE</scope>
</reference>
<accession>A0A381P3U6</accession>
<dbReference type="InterPro" id="IPR057767">
    <property type="entry name" value="UGSC-like_dom"/>
</dbReference>
<protein>
    <recommendedName>
        <fullName evidence="1">UGSC-like domain-containing protein</fullName>
    </recommendedName>
</protein>
<dbReference type="AlphaFoldDB" id="A0A381P3U6"/>
<evidence type="ECO:0000259" key="1">
    <source>
        <dbReference type="Pfam" id="PF24696"/>
    </source>
</evidence>
<dbReference type="EMBL" id="UINC01000772">
    <property type="protein sequence ID" value="SUZ60898.1"/>
    <property type="molecule type" value="Genomic_DNA"/>
</dbReference>
<proteinExistence type="predicted"/>